<dbReference type="Proteomes" id="UP000184694">
    <property type="component" value="Unassembled WGS sequence"/>
</dbReference>
<dbReference type="OrthoDB" id="47652at2"/>
<comment type="similarity">
    <text evidence="1">Belongs to the YggT family.</text>
</comment>
<name>A0A1N6DUF0_9BACT</name>
<feature type="transmembrane region" description="Helical" evidence="2">
    <location>
        <begin position="12"/>
        <end position="36"/>
    </location>
</feature>
<sequence>MEIFAMNFVVGIAEILNAVLSIYFWVVIISALLTWVNPDPYNPIVRTLRNLTEPVFYRIRKWLPFTYFNGLDLSPVVLLLAIQFTQIFVIRSMYQLAGAIH</sequence>
<dbReference type="PANTHER" id="PTHR33219:SF14">
    <property type="entry name" value="PROTEIN COFACTOR ASSEMBLY OF COMPLEX C SUBUNIT B CCB3, CHLOROPLASTIC-RELATED"/>
    <property type="match status" value="1"/>
</dbReference>
<keyword evidence="2" id="KW-1133">Transmembrane helix</keyword>
<protein>
    <submittedName>
        <fullName evidence="3">YggT family protein</fullName>
    </submittedName>
</protein>
<feature type="transmembrane region" description="Helical" evidence="2">
    <location>
        <begin position="73"/>
        <end position="94"/>
    </location>
</feature>
<dbReference type="InterPro" id="IPR003425">
    <property type="entry name" value="CCB3/YggT"/>
</dbReference>
<keyword evidence="2" id="KW-0472">Membrane</keyword>
<keyword evidence="4" id="KW-1185">Reference proteome</keyword>
<reference evidence="4" key="1">
    <citation type="submission" date="2016-11" db="EMBL/GenBank/DDBJ databases">
        <authorList>
            <person name="Varghese N."/>
            <person name="Submissions S."/>
        </authorList>
    </citation>
    <scope>NUCLEOTIDE SEQUENCE [LARGE SCALE GENOMIC DNA]</scope>
    <source>
        <strain evidence="4">DSM 17456</strain>
    </source>
</reference>
<evidence type="ECO:0000256" key="2">
    <source>
        <dbReference type="SAM" id="Phobius"/>
    </source>
</evidence>
<dbReference type="RefSeq" id="WP_139296720.1">
    <property type="nucleotide sequence ID" value="NZ_FSRG01000003.1"/>
</dbReference>
<dbReference type="Pfam" id="PF02325">
    <property type="entry name" value="CCB3_YggT"/>
    <property type="match status" value="1"/>
</dbReference>
<proteinExistence type="inferred from homology"/>
<keyword evidence="2" id="KW-0812">Transmembrane</keyword>
<dbReference type="GO" id="GO:0016020">
    <property type="term" value="C:membrane"/>
    <property type="evidence" value="ECO:0007669"/>
    <property type="project" value="InterPro"/>
</dbReference>
<accession>A0A1N6DUF0</accession>
<organism evidence="3 4">
    <name type="scientific">Halodesulfovibrio marinisediminis DSM 17456</name>
    <dbReference type="NCBI Taxonomy" id="1121457"/>
    <lineage>
        <taxon>Bacteria</taxon>
        <taxon>Pseudomonadati</taxon>
        <taxon>Thermodesulfobacteriota</taxon>
        <taxon>Desulfovibrionia</taxon>
        <taxon>Desulfovibrionales</taxon>
        <taxon>Desulfovibrionaceae</taxon>
        <taxon>Halodesulfovibrio</taxon>
    </lineage>
</organism>
<evidence type="ECO:0000256" key="1">
    <source>
        <dbReference type="ARBA" id="ARBA00010894"/>
    </source>
</evidence>
<evidence type="ECO:0000313" key="4">
    <source>
        <dbReference type="Proteomes" id="UP000184694"/>
    </source>
</evidence>
<dbReference type="EMBL" id="FSRG01000003">
    <property type="protein sequence ID" value="SIN74333.1"/>
    <property type="molecule type" value="Genomic_DNA"/>
</dbReference>
<dbReference type="AlphaFoldDB" id="A0A1N6DUF0"/>
<dbReference type="PANTHER" id="PTHR33219">
    <property type="entry name" value="YLMG HOMOLOG PROTEIN 2, CHLOROPLASTIC"/>
    <property type="match status" value="1"/>
</dbReference>
<dbReference type="STRING" id="1121457.SAMN02745161_0487"/>
<gene>
    <name evidence="3" type="ORF">SAMN02745161_0487</name>
</gene>
<evidence type="ECO:0000313" key="3">
    <source>
        <dbReference type="EMBL" id="SIN74333.1"/>
    </source>
</evidence>